<dbReference type="OrthoDB" id="124435at2759"/>
<dbReference type="AlphaFoldDB" id="A0A225WG41"/>
<evidence type="ECO:0000313" key="1">
    <source>
        <dbReference type="EMBL" id="OWZ16681.1"/>
    </source>
</evidence>
<protein>
    <submittedName>
        <fullName evidence="1">Uncharacterized protein</fullName>
    </submittedName>
</protein>
<evidence type="ECO:0000313" key="2">
    <source>
        <dbReference type="Proteomes" id="UP000198211"/>
    </source>
</evidence>
<comment type="caution">
    <text evidence="1">The sequence shown here is derived from an EMBL/GenBank/DDBJ whole genome shotgun (WGS) entry which is preliminary data.</text>
</comment>
<dbReference type="EMBL" id="NBNE01000888">
    <property type="protein sequence ID" value="OWZ16681.1"/>
    <property type="molecule type" value="Genomic_DNA"/>
</dbReference>
<reference evidence="2" key="1">
    <citation type="submission" date="2017-03" db="EMBL/GenBank/DDBJ databases">
        <title>Phytopthora megakarya and P. palmivora, two closely related causual agents of cacao black pod achieved similar genome size and gene model numbers by different mechanisms.</title>
        <authorList>
            <person name="Ali S."/>
            <person name="Shao J."/>
            <person name="Larry D.J."/>
            <person name="Kronmiller B."/>
            <person name="Shen D."/>
            <person name="Strem M.D."/>
            <person name="Melnick R.L."/>
            <person name="Guiltinan M.J."/>
            <person name="Tyler B.M."/>
            <person name="Meinhardt L.W."/>
            <person name="Bailey B.A."/>
        </authorList>
    </citation>
    <scope>NUCLEOTIDE SEQUENCE [LARGE SCALE GENOMIC DNA]</scope>
    <source>
        <strain evidence="2">zdho120</strain>
    </source>
</reference>
<keyword evidence="2" id="KW-1185">Reference proteome</keyword>
<accession>A0A225WG41</accession>
<gene>
    <name evidence="1" type="ORF">PHMEG_0009488</name>
</gene>
<proteinExistence type="predicted"/>
<dbReference type="Proteomes" id="UP000198211">
    <property type="component" value="Unassembled WGS sequence"/>
</dbReference>
<sequence>MTADAKSGGGLEKFKGKSYTMWKDKLLTHVNQLDHEYLARLLEKKQTELSVLMTAFLHTKPE</sequence>
<organism evidence="1 2">
    <name type="scientific">Phytophthora megakarya</name>
    <dbReference type="NCBI Taxonomy" id="4795"/>
    <lineage>
        <taxon>Eukaryota</taxon>
        <taxon>Sar</taxon>
        <taxon>Stramenopiles</taxon>
        <taxon>Oomycota</taxon>
        <taxon>Peronosporomycetes</taxon>
        <taxon>Peronosporales</taxon>
        <taxon>Peronosporaceae</taxon>
        <taxon>Phytophthora</taxon>
    </lineage>
</organism>
<name>A0A225WG41_9STRA</name>